<keyword evidence="11 19" id="KW-0547">Nucleotide-binding</keyword>
<keyword evidence="6" id="KW-0723">Serine/threonine-protein kinase</keyword>
<evidence type="ECO:0000256" key="13">
    <source>
        <dbReference type="ARBA" id="ARBA00022989"/>
    </source>
</evidence>
<dbReference type="EC" id="2.7.11.1" evidence="4"/>
<dbReference type="GO" id="GO:0002229">
    <property type="term" value="P:defense response to oomycetes"/>
    <property type="evidence" value="ECO:0007669"/>
    <property type="project" value="UniProtKB-ARBA"/>
</dbReference>
<keyword evidence="12 19" id="KW-0067">ATP-binding</keyword>
<evidence type="ECO:0000256" key="16">
    <source>
        <dbReference type="ARBA" id="ARBA00023180"/>
    </source>
</evidence>
<name>A0AA88CZF0_FICCA</name>
<feature type="domain" description="Protein kinase" evidence="20">
    <location>
        <begin position="336"/>
        <end position="618"/>
    </location>
</feature>
<evidence type="ECO:0000256" key="4">
    <source>
        <dbReference type="ARBA" id="ARBA00012513"/>
    </source>
</evidence>
<keyword evidence="14" id="KW-0472">Membrane</keyword>
<evidence type="ECO:0000259" key="20">
    <source>
        <dbReference type="PROSITE" id="PS50011"/>
    </source>
</evidence>
<dbReference type="InterPro" id="IPR051824">
    <property type="entry name" value="LRR_Rcpt-Like_S/T_Kinase"/>
</dbReference>
<evidence type="ECO:0000256" key="5">
    <source>
        <dbReference type="ARBA" id="ARBA00022475"/>
    </source>
</evidence>
<dbReference type="PROSITE" id="PS50011">
    <property type="entry name" value="PROTEIN_KINASE_DOM"/>
    <property type="match status" value="1"/>
</dbReference>
<dbReference type="FunFam" id="1.10.510.10:FF:000240">
    <property type="entry name" value="Lectin-domain containing receptor kinase A4.3"/>
    <property type="match status" value="1"/>
</dbReference>
<dbReference type="EMBL" id="BTGU01000006">
    <property type="protein sequence ID" value="GMN36551.1"/>
    <property type="molecule type" value="Genomic_DNA"/>
</dbReference>
<comment type="similarity">
    <text evidence="3">In the C-terminal section; belongs to the protein kinase superfamily. Ser/Thr protein kinase family.</text>
</comment>
<sequence>MPLGTCFPVAHPGTRGVDQLNNKYCAPDGTKYHSLYINCGGEDAEINGSRYDQDNNTLLPYGVSQKGTNYWAFSSSGSFLSTDSNSNDSIKSAKCGLPVADAPLYSKARLAPVSLKYYGLCLLEGNYNVTLHFAEIVYNQDDTDYRSDLKKRIFDVYIQNNTVERNFHIKSTANGTEKIKVVNHTAHVDEKGLLKIHLYWAGKGSSGDPPDFNGPLLSAISVTPGGCLNTLLFTLLEADMCPTLPQYSLAPWENFLSLLLFVDNCSLSDFKLGGDEKLSRSQIAMITLGSITVALLLLLAFSWMMGWLEKEELHDIKLGDDKTVTLKQLIAATRGFTKDMEIGKGGFGTVYRAELPDHMVVAVKKVSTLSDEGIEKLNVGIYHLQNLRHENLVRLLDIHVGKDLCFLVYEYMENKSLADALFQRKIELNWDARFNICVGIAKGLQYLHEHPRWKMVHWGIKAANILLDGKLKPKISDLGLASASVENASEANYFLSMMGSEASTGYMAPEYPAIGKKSGYKYDVYSFGVVMLEIVCGRKNVGAGLKNKHELELLVDEVCIADSKGKLPSLVDESLSGTYDMKQAMTILKLAMKCTHISPGVRPTMSQVVSVLADDKPLDEISVPVYKEDEKSIGDSSADLAT</sequence>
<evidence type="ECO:0000256" key="17">
    <source>
        <dbReference type="ARBA" id="ARBA00047899"/>
    </source>
</evidence>
<comment type="subcellular location">
    <subcellularLocation>
        <location evidence="1">Cell membrane</location>
        <topology evidence="1">Single-pass type I membrane protein</topology>
    </subcellularLocation>
</comment>
<dbReference type="GO" id="GO:0005886">
    <property type="term" value="C:plasma membrane"/>
    <property type="evidence" value="ECO:0007669"/>
    <property type="project" value="UniProtKB-SubCell"/>
</dbReference>
<dbReference type="SUPFAM" id="SSF56112">
    <property type="entry name" value="Protein kinase-like (PK-like)"/>
    <property type="match status" value="1"/>
</dbReference>
<evidence type="ECO:0000256" key="18">
    <source>
        <dbReference type="ARBA" id="ARBA00048679"/>
    </source>
</evidence>
<keyword evidence="15" id="KW-0675">Receptor</keyword>
<dbReference type="Gene3D" id="2.60.120.430">
    <property type="entry name" value="Galactose-binding lectin"/>
    <property type="match status" value="1"/>
</dbReference>
<keyword evidence="13" id="KW-1133">Transmembrane helix</keyword>
<dbReference type="Pfam" id="PF00069">
    <property type="entry name" value="Pkinase"/>
    <property type="match status" value="1"/>
</dbReference>
<keyword evidence="5" id="KW-1003">Cell membrane</keyword>
<evidence type="ECO:0000256" key="9">
    <source>
        <dbReference type="ARBA" id="ARBA00022692"/>
    </source>
</evidence>
<comment type="similarity">
    <text evidence="2">In the N-terminal section; belongs to the leguminous lectin family.</text>
</comment>
<evidence type="ECO:0000313" key="22">
    <source>
        <dbReference type="Proteomes" id="UP001187192"/>
    </source>
</evidence>
<dbReference type="PANTHER" id="PTHR48006">
    <property type="entry name" value="LEUCINE-RICH REPEAT-CONTAINING PROTEIN DDB_G0281931-RELATED"/>
    <property type="match status" value="1"/>
</dbReference>
<keyword evidence="10" id="KW-0732">Signal</keyword>
<dbReference type="InterPro" id="IPR017441">
    <property type="entry name" value="Protein_kinase_ATP_BS"/>
</dbReference>
<gene>
    <name evidence="21" type="ORF">TIFTF001_006110</name>
</gene>
<dbReference type="PANTHER" id="PTHR48006:SF48">
    <property type="entry name" value="PROTEIN KINASE DOMAIN-CONTAINING PROTEIN"/>
    <property type="match status" value="1"/>
</dbReference>
<dbReference type="GO" id="GO:0004674">
    <property type="term" value="F:protein serine/threonine kinase activity"/>
    <property type="evidence" value="ECO:0007669"/>
    <property type="project" value="UniProtKB-KW"/>
</dbReference>
<dbReference type="InterPro" id="IPR021720">
    <property type="entry name" value="Malectin_dom"/>
</dbReference>
<evidence type="ECO:0000256" key="8">
    <source>
        <dbReference type="ARBA" id="ARBA00022679"/>
    </source>
</evidence>
<dbReference type="PROSITE" id="PS00107">
    <property type="entry name" value="PROTEIN_KINASE_ATP"/>
    <property type="match status" value="1"/>
</dbReference>
<evidence type="ECO:0000256" key="7">
    <source>
        <dbReference type="ARBA" id="ARBA00022553"/>
    </source>
</evidence>
<comment type="caution">
    <text evidence="21">The sequence shown here is derived from an EMBL/GenBank/DDBJ whole genome shotgun (WGS) entry which is preliminary data.</text>
</comment>
<reference evidence="21" key="1">
    <citation type="submission" date="2023-07" db="EMBL/GenBank/DDBJ databases">
        <title>draft genome sequence of fig (Ficus carica).</title>
        <authorList>
            <person name="Takahashi T."/>
            <person name="Nishimura K."/>
        </authorList>
    </citation>
    <scope>NUCLEOTIDE SEQUENCE</scope>
</reference>
<evidence type="ECO:0000256" key="19">
    <source>
        <dbReference type="PROSITE-ProRule" id="PRU10141"/>
    </source>
</evidence>
<dbReference type="InterPro" id="IPR011009">
    <property type="entry name" value="Kinase-like_dom_sf"/>
</dbReference>
<dbReference type="AlphaFoldDB" id="A0AA88CZF0"/>
<evidence type="ECO:0000256" key="1">
    <source>
        <dbReference type="ARBA" id="ARBA00004251"/>
    </source>
</evidence>
<accession>A0AA88CZF0</accession>
<evidence type="ECO:0000256" key="11">
    <source>
        <dbReference type="ARBA" id="ARBA00022741"/>
    </source>
</evidence>
<evidence type="ECO:0000256" key="10">
    <source>
        <dbReference type="ARBA" id="ARBA00022729"/>
    </source>
</evidence>
<evidence type="ECO:0000256" key="15">
    <source>
        <dbReference type="ARBA" id="ARBA00023170"/>
    </source>
</evidence>
<keyword evidence="9" id="KW-0812">Transmembrane</keyword>
<evidence type="ECO:0000256" key="2">
    <source>
        <dbReference type="ARBA" id="ARBA00008536"/>
    </source>
</evidence>
<keyword evidence="7" id="KW-0597">Phosphoprotein</keyword>
<dbReference type="GO" id="GO:0005524">
    <property type="term" value="F:ATP binding"/>
    <property type="evidence" value="ECO:0007669"/>
    <property type="project" value="UniProtKB-UniRule"/>
</dbReference>
<evidence type="ECO:0000313" key="21">
    <source>
        <dbReference type="EMBL" id="GMN36551.1"/>
    </source>
</evidence>
<keyword evidence="22" id="KW-1185">Reference proteome</keyword>
<comment type="catalytic activity">
    <reaction evidence="17">
        <text>L-threonyl-[protein] + ATP = O-phospho-L-threonyl-[protein] + ADP + H(+)</text>
        <dbReference type="Rhea" id="RHEA:46608"/>
        <dbReference type="Rhea" id="RHEA-COMP:11060"/>
        <dbReference type="Rhea" id="RHEA-COMP:11605"/>
        <dbReference type="ChEBI" id="CHEBI:15378"/>
        <dbReference type="ChEBI" id="CHEBI:30013"/>
        <dbReference type="ChEBI" id="CHEBI:30616"/>
        <dbReference type="ChEBI" id="CHEBI:61977"/>
        <dbReference type="ChEBI" id="CHEBI:456216"/>
        <dbReference type="EC" id="2.7.11.1"/>
    </reaction>
</comment>
<feature type="binding site" evidence="19">
    <location>
        <position position="365"/>
    </location>
    <ligand>
        <name>ATP</name>
        <dbReference type="ChEBI" id="CHEBI:30616"/>
    </ligand>
</feature>
<dbReference type="Pfam" id="PF11721">
    <property type="entry name" value="Malectin"/>
    <property type="match status" value="1"/>
</dbReference>
<keyword evidence="6" id="KW-0418">Kinase</keyword>
<comment type="catalytic activity">
    <reaction evidence="18">
        <text>L-seryl-[protein] + ATP = O-phospho-L-seryl-[protein] + ADP + H(+)</text>
        <dbReference type="Rhea" id="RHEA:17989"/>
        <dbReference type="Rhea" id="RHEA-COMP:9863"/>
        <dbReference type="Rhea" id="RHEA-COMP:11604"/>
        <dbReference type="ChEBI" id="CHEBI:15378"/>
        <dbReference type="ChEBI" id="CHEBI:29999"/>
        <dbReference type="ChEBI" id="CHEBI:30616"/>
        <dbReference type="ChEBI" id="CHEBI:83421"/>
        <dbReference type="ChEBI" id="CHEBI:456216"/>
        <dbReference type="EC" id="2.7.11.1"/>
    </reaction>
</comment>
<keyword evidence="8" id="KW-0808">Transferase</keyword>
<evidence type="ECO:0000256" key="6">
    <source>
        <dbReference type="ARBA" id="ARBA00022527"/>
    </source>
</evidence>
<keyword evidence="16" id="KW-0325">Glycoprotein</keyword>
<dbReference type="Gene3D" id="1.10.510.10">
    <property type="entry name" value="Transferase(Phosphotransferase) domain 1"/>
    <property type="match status" value="1"/>
</dbReference>
<dbReference type="InterPro" id="IPR000719">
    <property type="entry name" value="Prot_kinase_dom"/>
</dbReference>
<proteinExistence type="inferred from homology"/>
<dbReference type="Gene3D" id="3.30.200.20">
    <property type="entry name" value="Phosphorylase Kinase, domain 1"/>
    <property type="match status" value="1"/>
</dbReference>
<evidence type="ECO:0000256" key="3">
    <source>
        <dbReference type="ARBA" id="ARBA00010217"/>
    </source>
</evidence>
<evidence type="ECO:0000256" key="12">
    <source>
        <dbReference type="ARBA" id="ARBA00022840"/>
    </source>
</evidence>
<evidence type="ECO:0000256" key="14">
    <source>
        <dbReference type="ARBA" id="ARBA00023136"/>
    </source>
</evidence>
<organism evidence="21 22">
    <name type="scientific">Ficus carica</name>
    <name type="common">Common fig</name>
    <dbReference type="NCBI Taxonomy" id="3494"/>
    <lineage>
        <taxon>Eukaryota</taxon>
        <taxon>Viridiplantae</taxon>
        <taxon>Streptophyta</taxon>
        <taxon>Embryophyta</taxon>
        <taxon>Tracheophyta</taxon>
        <taxon>Spermatophyta</taxon>
        <taxon>Magnoliopsida</taxon>
        <taxon>eudicotyledons</taxon>
        <taxon>Gunneridae</taxon>
        <taxon>Pentapetalae</taxon>
        <taxon>rosids</taxon>
        <taxon>fabids</taxon>
        <taxon>Rosales</taxon>
        <taxon>Moraceae</taxon>
        <taxon>Ficeae</taxon>
        <taxon>Ficus</taxon>
    </lineage>
</organism>
<protein>
    <recommendedName>
        <fullName evidence="4">non-specific serine/threonine protein kinase</fullName>
        <ecNumber evidence="4">2.7.11.1</ecNumber>
    </recommendedName>
</protein>
<dbReference type="Proteomes" id="UP001187192">
    <property type="component" value="Unassembled WGS sequence"/>
</dbReference>